<dbReference type="FunCoup" id="G8ZPM2">
    <property type="interactions" value="31"/>
</dbReference>
<keyword evidence="2" id="KW-1185">Reference proteome</keyword>
<reference evidence="1 2" key="1">
    <citation type="journal article" date="2011" name="Proc. Natl. Acad. Sci. U.S.A.">
        <title>Evolutionary erosion of yeast sex chromosomes by mating-type switching accidents.</title>
        <authorList>
            <person name="Gordon J.L."/>
            <person name="Armisen D."/>
            <person name="Proux-Wera E."/>
            <person name="Oheigeartaigh S.S."/>
            <person name="Byrne K.P."/>
            <person name="Wolfe K.H."/>
        </authorList>
    </citation>
    <scope>NUCLEOTIDE SEQUENCE [LARGE SCALE GENOMIC DNA]</scope>
    <source>
        <strain evidence="2">ATCC 10662 / CBS 1146 / NBRC 0425 / NCYC 2629 / NRRL Y-866</strain>
    </source>
</reference>
<dbReference type="eggNOG" id="ENOG502S6BB">
    <property type="taxonomic scope" value="Eukaryota"/>
</dbReference>
<protein>
    <submittedName>
        <fullName evidence="1">Uncharacterized protein</fullName>
    </submittedName>
</protein>
<evidence type="ECO:0000313" key="2">
    <source>
        <dbReference type="Proteomes" id="UP000005627"/>
    </source>
</evidence>
<dbReference type="KEGG" id="tdl:TDEL_0B04370"/>
<dbReference type="RefSeq" id="XP_003679777.1">
    <property type="nucleotide sequence ID" value="XM_003679729.1"/>
</dbReference>
<dbReference type="OrthoDB" id="4069967at2759"/>
<gene>
    <name evidence="1" type="primary">TDEL0B04370</name>
    <name evidence="1" type="ORF">TDEL_0B04370</name>
</gene>
<dbReference type="InParanoid" id="G8ZPM2"/>
<name>G8ZPM2_TORDE</name>
<accession>G8ZPM2</accession>
<sequence>MSRNCADDIKKISQAMDVLAKLVLEKRQEDGSLQLEYKKKLDELDKCIRMIVGITGNEYSIDRNHIDRMLGNGVEILERQDSRTQELRKFALIPIVESSTKPKKKKKNRIPCSFCHEVGHTRAKCEAKLMYTPKDS</sequence>
<dbReference type="GeneID" id="11504645"/>
<proteinExistence type="predicted"/>
<dbReference type="EMBL" id="HE616743">
    <property type="protein sequence ID" value="CCE90566.1"/>
    <property type="molecule type" value="Genomic_DNA"/>
</dbReference>
<dbReference type="AlphaFoldDB" id="G8ZPM2"/>
<dbReference type="Pfam" id="PF16588">
    <property type="entry name" value="zf-C2H2_10"/>
    <property type="match status" value="1"/>
</dbReference>
<dbReference type="Proteomes" id="UP000005627">
    <property type="component" value="Chromosome 2"/>
</dbReference>
<organism evidence="1 2">
    <name type="scientific">Torulaspora delbrueckii</name>
    <name type="common">Yeast</name>
    <name type="synonym">Candida colliculosa</name>
    <dbReference type="NCBI Taxonomy" id="4950"/>
    <lineage>
        <taxon>Eukaryota</taxon>
        <taxon>Fungi</taxon>
        <taxon>Dikarya</taxon>
        <taxon>Ascomycota</taxon>
        <taxon>Saccharomycotina</taxon>
        <taxon>Saccharomycetes</taxon>
        <taxon>Saccharomycetales</taxon>
        <taxon>Saccharomycetaceae</taxon>
        <taxon>Torulaspora</taxon>
    </lineage>
</organism>
<evidence type="ECO:0000313" key="1">
    <source>
        <dbReference type="EMBL" id="CCE90566.1"/>
    </source>
</evidence>
<dbReference type="HOGENOM" id="CLU_125085_0_0_1"/>